<reference evidence="2 3" key="1">
    <citation type="submission" date="2020-07" db="EMBL/GenBank/DDBJ databases">
        <title>Sequencing the genomes of 1000 actinobacteria strains.</title>
        <authorList>
            <person name="Klenk H.-P."/>
        </authorList>
    </citation>
    <scope>NUCLEOTIDE SEQUENCE [LARGE SCALE GENOMIC DNA]</scope>
    <source>
        <strain evidence="2 3">DSM 19970</strain>
    </source>
</reference>
<dbReference type="InterPro" id="IPR013216">
    <property type="entry name" value="Methyltransf_11"/>
</dbReference>
<dbReference type="Gene3D" id="3.40.50.150">
    <property type="entry name" value="Vaccinia Virus protein VP39"/>
    <property type="match status" value="1"/>
</dbReference>
<dbReference type="GO" id="GO:0032259">
    <property type="term" value="P:methylation"/>
    <property type="evidence" value="ECO:0007669"/>
    <property type="project" value="UniProtKB-KW"/>
</dbReference>
<dbReference type="PANTHER" id="PTHR45036">
    <property type="entry name" value="METHYLTRANSFERASE LIKE 7B"/>
    <property type="match status" value="1"/>
</dbReference>
<dbReference type="SUPFAM" id="SSF53335">
    <property type="entry name" value="S-adenosyl-L-methionine-dependent methyltransferases"/>
    <property type="match status" value="1"/>
</dbReference>
<accession>A0A7Y9ZC04</accession>
<dbReference type="GO" id="GO:0008757">
    <property type="term" value="F:S-adenosylmethionine-dependent methyltransferase activity"/>
    <property type="evidence" value="ECO:0007669"/>
    <property type="project" value="InterPro"/>
</dbReference>
<gene>
    <name evidence="2" type="ORF">BKA03_002701</name>
</gene>
<evidence type="ECO:0000259" key="1">
    <source>
        <dbReference type="Pfam" id="PF08241"/>
    </source>
</evidence>
<protein>
    <submittedName>
        <fullName evidence="2">SAM-dependent methyltransferase</fullName>
    </submittedName>
</protein>
<evidence type="ECO:0000313" key="2">
    <source>
        <dbReference type="EMBL" id="NYI42582.1"/>
    </source>
</evidence>
<dbReference type="Pfam" id="PF08241">
    <property type="entry name" value="Methyltransf_11"/>
    <property type="match status" value="1"/>
</dbReference>
<dbReference type="CDD" id="cd02440">
    <property type="entry name" value="AdoMet_MTases"/>
    <property type="match status" value="1"/>
</dbReference>
<keyword evidence="2" id="KW-0489">Methyltransferase</keyword>
<dbReference type="EMBL" id="JACBZO010000001">
    <property type="protein sequence ID" value="NYI42582.1"/>
    <property type="molecule type" value="Genomic_DNA"/>
</dbReference>
<dbReference type="InterPro" id="IPR052356">
    <property type="entry name" value="Thiol_S-MT"/>
</dbReference>
<sequence>MVDSQAAVLVHSRRWVASRALGETLEIGIGGWPSLAFYPADAVLTGLDRQPKAVARADRAATRLGRSAAAVEGDAMALSFADASFDSVVFSFSLCGVPEVRGALLEALRVLRPGGALLMADHVVSTSLPLRAAQRVVETFTRPVFGEHFTRRPSLVARSLDIEIVVIERLGRGAIERLHATKPS</sequence>
<keyword evidence="3" id="KW-1185">Reference proteome</keyword>
<dbReference type="Proteomes" id="UP000547973">
    <property type="component" value="Unassembled WGS sequence"/>
</dbReference>
<dbReference type="RefSeq" id="WP_179398101.1">
    <property type="nucleotide sequence ID" value="NZ_BBRC01000002.1"/>
</dbReference>
<name>A0A7Y9ZC04_9MICO</name>
<comment type="caution">
    <text evidence="2">The sequence shown here is derived from an EMBL/GenBank/DDBJ whole genome shotgun (WGS) entry which is preliminary data.</text>
</comment>
<feature type="domain" description="Methyltransferase type 11" evidence="1">
    <location>
        <begin position="25"/>
        <end position="118"/>
    </location>
</feature>
<evidence type="ECO:0000313" key="3">
    <source>
        <dbReference type="Proteomes" id="UP000547973"/>
    </source>
</evidence>
<keyword evidence="2" id="KW-0808">Transferase</keyword>
<dbReference type="InterPro" id="IPR029063">
    <property type="entry name" value="SAM-dependent_MTases_sf"/>
</dbReference>
<proteinExistence type="predicted"/>
<dbReference type="PANTHER" id="PTHR45036:SF1">
    <property type="entry name" value="METHYLTRANSFERASE LIKE 7A"/>
    <property type="match status" value="1"/>
</dbReference>
<organism evidence="2 3">
    <name type="scientific">Demequina lutea</name>
    <dbReference type="NCBI Taxonomy" id="431489"/>
    <lineage>
        <taxon>Bacteria</taxon>
        <taxon>Bacillati</taxon>
        <taxon>Actinomycetota</taxon>
        <taxon>Actinomycetes</taxon>
        <taxon>Micrococcales</taxon>
        <taxon>Demequinaceae</taxon>
        <taxon>Demequina</taxon>
    </lineage>
</organism>
<dbReference type="AlphaFoldDB" id="A0A7Y9ZC04"/>